<feature type="domain" description="SDH C-terminal" evidence="5">
    <location>
        <begin position="243"/>
        <end position="272"/>
    </location>
</feature>
<accession>A0ABW3FUU1</accession>
<dbReference type="InterPro" id="IPR028939">
    <property type="entry name" value="P5C_Rdtase_cat_N"/>
</dbReference>
<proteinExistence type="predicted"/>
<dbReference type="SUPFAM" id="SSF51735">
    <property type="entry name" value="NAD(P)-binding Rossmann-fold domains"/>
    <property type="match status" value="1"/>
</dbReference>
<evidence type="ECO:0000259" key="3">
    <source>
        <dbReference type="Pfam" id="PF03807"/>
    </source>
</evidence>
<feature type="domain" description="Shikimate dehydrogenase substrate binding N-terminal" evidence="4">
    <location>
        <begin position="11"/>
        <end position="93"/>
    </location>
</feature>
<dbReference type="GO" id="GO:0004764">
    <property type="term" value="F:shikimate 3-dehydrogenase (NADP+) activity"/>
    <property type="evidence" value="ECO:0007669"/>
    <property type="project" value="UniProtKB-EC"/>
</dbReference>
<keyword evidence="2" id="KW-0057">Aromatic amino acid biosynthesis</keyword>
<keyword evidence="6" id="KW-0560">Oxidoreductase</keyword>
<organism evidence="6 7">
    <name type="scientific">Saccharopolyspora rosea</name>
    <dbReference type="NCBI Taxonomy" id="524884"/>
    <lineage>
        <taxon>Bacteria</taxon>
        <taxon>Bacillati</taxon>
        <taxon>Actinomycetota</taxon>
        <taxon>Actinomycetes</taxon>
        <taxon>Pseudonocardiales</taxon>
        <taxon>Pseudonocardiaceae</taxon>
        <taxon>Saccharopolyspora</taxon>
    </lineage>
</organism>
<comment type="pathway">
    <text evidence="1">Metabolic intermediate biosynthesis; chorismate biosynthesis; chorismate from D-erythrose 4-phosphate and phosphoenolpyruvate: step 4/7.</text>
</comment>
<comment type="caution">
    <text evidence="6">The sequence shown here is derived from an EMBL/GenBank/DDBJ whole genome shotgun (WGS) entry which is preliminary data.</text>
</comment>
<dbReference type="InterPro" id="IPR010110">
    <property type="entry name" value="Shikimate_DH_AroM-type"/>
</dbReference>
<dbReference type="Pfam" id="PF18317">
    <property type="entry name" value="SDH_C"/>
    <property type="match status" value="1"/>
</dbReference>
<feature type="domain" description="Pyrroline-5-carboxylate reductase catalytic N-terminal" evidence="3">
    <location>
        <begin position="129"/>
        <end position="214"/>
    </location>
</feature>
<sequence>MARSEVRRAAVLGSPIEHSLSPVLHGAAYAALGLEHYRYERVEVDARGLPGFVAGLGPEWVGLSVTMPGKRAALAVADEATARAAAVGAANTLARRADGGWAADCTDVDGVVGALRAAGGFTTGHSGLILGAGGTAAATLAAFAELGVRDVVLAVREPARAAEAAETAERVGVRVRVERLDHLDLAAAATASDVVVSTLPAGALDARAAELATASCVLDVVYHPWPTPLASAVLAAGGRVATGLDMLLHQAFGQVEQFTGRAAPRREMRDALASATGDEVPLPL</sequence>
<dbReference type="NCBIfam" id="TIGR01809">
    <property type="entry name" value="Shik-DH-AROM"/>
    <property type="match status" value="1"/>
</dbReference>
<evidence type="ECO:0000313" key="7">
    <source>
        <dbReference type="Proteomes" id="UP001597018"/>
    </source>
</evidence>
<dbReference type="InterPro" id="IPR046346">
    <property type="entry name" value="Aminoacid_DH-like_N_sf"/>
</dbReference>
<evidence type="ECO:0000259" key="5">
    <source>
        <dbReference type="Pfam" id="PF18317"/>
    </source>
</evidence>
<dbReference type="Pfam" id="PF08501">
    <property type="entry name" value="Shikimate_dh_N"/>
    <property type="match status" value="1"/>
</dbReference>
<dbReference type="Proteomes" id="UP001597018">
    <property type="component" value="Unassembled WGS sequence"/>
</dbReference>
<dbReference type="EC" id="1.1.1.25" evidence="6"/>
<dbReference type="InterPro" id="IPR036291">
    <property type="entry name" value="NAD(P)-bd_dom_sf"/>
</dbReference>
<reference evidence="7" key="1">
    <citation type="journal article" date="2019" name="Int. J. Syst. Evol. Microbiol.">
        <title>The Global Catalogue of Microorganisms (GCM) 10K type strain sequencing project: providing services to taxonomists for standard genome sequencing and annotation.</title>
        <authorList>
            <consortium name="The Broad Institute Genomics Platform"/>
            <consortium name="The Broad Institute Genome Sequencing Center for Infectious Disease"/>
            <person name="Wu L."/>
            <person name="Ma J."/>
        </authorList>
    </citation>
    <scope>NUCLEOTIDE SEQUENCE [LARGE SCALE GENOMIC DNA]</scope>
    <source>
        <strain evidence="7">CCUG 56401</strain>
    </source>
</reference>
<dbReference type="Pfam" id="PF03807">
    <property type="entry name" value="F420_oxidored"/>
    <property type="match status" value="1"/>
</dbReference>
<dbReference type="InterPro" id="IPR013708">
    <property type="entry name" value="Shikimate_DH-bd_N"/>
</dbReference>
<gene>
    <name evidence="6" type="ORF">ACFQ16_17300</name>
</gene>
<dbReference type="RefSeq" id="WP_263248609.1">
    <property type="nucleotide sequence ID" value="NZ_BAABLT010000029.1"/>
</dbReference>
<evidence type="ECO:0000259" key="4">
    <source>
        <dbReference type="Pfam" id="PF08501"/>
    </source>
</evidence>
<dbReference type="InterPro" id="IPR041121">
    <property type="entry name" value="SDH_C"/>
</dbReference>
<protein>
    <submittedName>
        <fullName evidence="6">Shikimate dehydrogenase</fullName>
        <ecNumber evidence="6">1.1.1.25</ecNumber>
    </submittedName>
</protein>
<dbReference type="NCBIfam" id="NF001311">
    <property type="entry name" value="PRK00258.1-3"/>
    <property type="match status" value="1"/>
</dbReference>
<dbReference type="Gene3D" id="3.40.50.720">
    <property type="entry name" value="NAD(P)-binding Rossmann-like Domain"/>
    <property type="match status" value="1"/>
</dbReference>
<evidence type="ECO:0000256" key="1">
    <source>
        <dbReference type="ARBA" id="ARBA00004871"/>
    </source>
</evidence>
<dbReference type="SUPFAM" id="SSF53223">
    <property type="entry name" value="Aminoacid dehydrogenase-like, N-terminal domain"/>
    <property type="match status" value="1"/>
</dbReference>
<dbReference type="InterPro" id="IPR022893">
    <property type="entry name" value="Shikimate_DH_fam"/>
</dbReference>
<dbReference type="Gene3D" id="3.40.50.10860">
    <property type="entry name" value="Leucine Dehydrogenase, chain A, domain 1"/>
    <property type="match status" value="1"/>
</dbReference>
<evidence type="ECO:0000313" key="6">
    <source>
        <dbReference type="EMBL" id="MFD0921502.1"/>
    </source>
</evidence>
<dbReference type="PANTHER" id="PTHR21089:SF1">
    <property type="entry name" value="BIFUNCTIONAL 3-DEHYDROQUINATE DEHYDRATASE_SHIKIMATE DEHYDROGENASE, CHLOROPLASTIC"/>
    <property type="match status" value="1"/>
</dbReference>
<name>A0ABW3FUU1_9PSEU</name>
<evidence type="ECO:0000256" key="2">
    <source>
        <dbReference type="ARBA" id="ARBA00023141"/>
    </source>
</evidence>
<keyword evidence="7" id="KW-1185">Reference proteome</keyword>
<dbReference type="PANTHER" id="PTHR21089">
    <property type="entry name" value="SHIKIMATE DEHYDROGENASE"/>
    <property type="match status" value="1"/>
</dbReference>
<dbReference type="EMBL" id="JBHTIW010000013">
    <property type="protein sequence ID" value="MFD0921502.1"/>
    <property type="molecule type" value="Genomic_DNA"/>
</dbReference>
<keyword evidence="2" id="KW-0028">Amino-acid biosynthesis</keyword>